<dbReference type="EMBL" id="FTLG01000014">
    <property type="protein sequence ID" value="SIP71219.1"/>
    <property type="molecule type" value="Genomic_DNA"/>
</dbReference>
<sequence>MFGFGSFILASRYTATGLLAHQSTGQATAVNRSWQYDRAYNVRVIDDGRWGQTRYRYDGNGRLVEKNEQRDGFRPQIWRYRWDTQNQLTHCETPDGSRWHYQYDAFGRRIRKLKVHDGKLVAANLQRWLDGKPDLTVKPDAIMGHDYLWSGDQLIEETPIYADGTPVEGQRIRWLYEPGALTPSARFERGKLHYIVSDHQGTPREMLNEEGGLVWAQRLTTWGKAEKSPVIASNDPDYHVNCNLRFCGQYEDEESGLFYNRFRYYNPETAQYISPDPIGLLGGLNPYSYVHNPLSWVDLTVWQAKIVINPLNYLHQTQFLKALGENMKI</sequence>
<dbReference type="InterPro" id="IPR006530">
    <property type="entry name" value="YD"/>
</dbReference>
<dbReference type="Pfam" id="PF05593">
    <property type="entry name" value="RHS_repeat"/>
    <property type="match status" value="1"/>
</dbReference>
<dbReference type="InterPro" id="IPR001826">
    <property type="entry name" value="RHS"/>
</dbReference>
<dbReference type="NCBIfam" id="TIGR01643">
    <property type="entry name" value="YD_repeat_2x"/>
    <property type="match status" value="2"/>
</dbReference>
<protein>
    <submittedName>
        <fullName evidence="3">RhsA protein in rhs element</fullName>
    </submittedName>
</protein>
<evidence type="ECO:0000313" key="4">
    <source>
        <dbReference type="EMBL" id="SIP71219.1"/>
    </source>
</evidence>
<comment type="similarity">
    <text evidence="1">Belongs to the RHS family.</text>
</comment>
<keyword evidence="6" id="KW-1185">Reference proteome</keyword>
<dbReference type="Proteomes" id="UP000224871">
    <property type="component" value="Unassembled WGS sequence"/>
</dbReference>
<reference evidence="5" key="1">
    <citation type="submission" date="2016-12" db="EMBL/GenBank/DDBJ databases">
        <authorList>
            <person name="Gaudriault S."/>
        </authorList>
    </citation>
    <scope>NUCLEOTIDE SEQUENCE [LARGE SCALE GENOMIC DNA]</scope>
    <source>
        <strain evidence="5">HGB1681 (deposited as PTA-6826 in the American Type Culture Collection)</strain>
    </source>
</reference>
<dbReference type="PANTHER" id="PTHR32305:SF15">
    <property type="entry name" value="PROTEIN RHSA-RELATED"/>
    <property type="match status" value="1"/>
</dbReference>
<evidence type="ECO:0000313" key="5">
    <source>
        <dbReference type="Proteomes" id="UP000196435"/>
    </source>
</evidence>
<dbReference type="Pfam" id="PF03527">
    <property type="entry name" value="RHS"/>
    <property type="match status" value="1"/>
</dbReference>
<dbReference type="PANTHER" id="PTHR32305">
    <property type="match status" value="1"/>
</dbReference>
<dbReference type="InterPro" id="IPR050708">
    <property type="entry name" value="T6SS_VgrG/RHS"/>
</dbReference>
<dbReference type="Proteomes" id="UP000196435">
    <property type="component" value="Unassembled WGS sequence"/>
</dbReference>
<gene>
    <name evidence="3" type="ORF">Xinn_03578</name>
    <name evidence="4" type="ORF">XIS1_1100015</name>
</gene>
<feature type="domain" description="RHS protein conserved region" evidence="2">
    <location>
        <begin position="193"/>
        <end position="225"/>
    </location>
</feature>
<name>A0A1N6MR50_9GAMM</name>
<dbReference type="InterPro" id="IPR031325">
    <property type="entry name" value="RHS_repeat"/>
</dbReference>
<reference evidence="4" key="2">
    <citation type="submission" date="2016-12" db="EMBL/GenBank/DDBJ databases">
        <authorList>
            <person name="Song W.-J."/>
            <person name="Kurnit D.M."/>
        </authorList>
    </citation>
    <scope>NUCLEOTIDE SEQUENCE [LARGE SCALE GENOMIC DNA]</scope>
    <source>
        <strain evidence="4">HGB1681</strain>
    </source>
</reference>
<evidence type="ECO:0000256" key="1">
    <source>
        <dbReference type="ARBA" id="ARBA00009455"/>
    </source>
</evidence>
<evidence type="ECO:0000313" key="3">
    <source>
        <dbReference type="EMBL" id="PHM30060.1"/>
    </source>
</evidence>
<dbReference type="InterPro" id="IPR022385">
    <property type="entry name" value="Rhs_assc_core"/>
</dbReference>
<organism evidence="4 5">
    <name type="scientific">Xenorhabdus innexi</name>
    <dbReference type="NCBI Taxonomy" id="290109"/>
    <lineage>
        <taxon>Bacteria</taxon>
        <taxon>Pseudomonadati</taxon>
        <taxon>Pseudomonadota</taxon>
        <taxon>Gammaproteobacteria</taxon>
        <taxon>Enterobacterales</taxon>
        <taxon>Morganellaceae</taxon>
        <taxon>Xenorhabdus</taxon>
    </lineage>
</organism>
<dbReference type="AlphaFoldDB" id="A0A1N6MR50"/>
<evidence type="ECO:0000313" key="6">
    <source>
        <dbReference type="Proteomes" id="UP000224871"/>
    </source>
</evidence>
<accession>A0A1N6MR50</accession>
<dbReference type="EMBL" id="NIBU01000073">
    <property type="protein sequence ID" value="PHM30060.1"/>
    <property type="molecule type" value="Genomic_DNA"/>
</dbReference>
<dbReference type="NCBIfam" id="TIGR03696">
    <property type="entry name" value="Rhs_assc_core"/>
    <property type="match status" value="1"/>
</dbReference>
<evidence type="ECO:0000259" key="2">
    <source>
        <dbReference type="Pfam" id="PF03527"/>
    </source>
</evidence>
<dbReference type="RefSeq" id="WP_099137718.1">
    <property type="nucleotide sequence ID" value="NZ_CAWNQC010000274.1"/>
</dbReference>
<proteinExistence type="inferred from homology"/>
<reference evidence="3 6" key="3">
    <citation type="journal article" date="2017" name="Nat. Microbiol.">
        <title>Natural product diversity associated with the nematode symbionts Photorhabdus and Xenorhabdus.</title>
        <authorList>
            <person name="Tobias N.J."/>
            <person name="Wolff H."/>
            <person name="Djahanschiri B."/>
            <person name="Grundmann F."/>
            <person name="Kronenwerth M."/>
            <person name="Shi Y.M."/>
            <person name="Simonyi S."/>
            <person name="Grun P."/>
            <person name="Shapiro-Ilan D."/>
            <person name="Pidot S.J."/>
            <person name="Stinear T.P."/>
            <person name="Ebersberger I."/>
            <person name="Bode H.B."/>
        </authorList>
    </citation>
    <scope>NUCLEOTIDE SEQUENCE [LARGE SCALE GENOMIC DNA]</scope>
    <source>
        <strain evidence="3 6">DSM 16336</strain>
    </source>
</reference>
<dbReference type="Gene3D" id="2.180.10.10">
    <property type="entry name" value="RHS repeat-associated core"/>
    <property type="match status" value="1"/>
</dbReference>
<dbReference type="OrthoDB" id="4219828at2"/>